<feature type="chain" id="PRO_5043853336" evidence="1">
    <location>
        <begin position="27"/>
        <end position="114"/>
    </location>
</feature>
<evidence type="ECO:0000313" key="4">
    <source>
        <dbReference type="Proteomes" id="UP000028864"/>
    </source>
</evidence>
<sequence>MKNRCGAAVSAVLTVVSIGWATPAHADVDTDFANTLHGFGIYGQRDYNAWLAKIACRRLSTGVDADASESAEFLSRNLARTVNTGQVWQFLGTAVSLYCPQHKAALAEMSGDHR</sequence>
<accession>A0AAV2WKN0</accession>
<dbReference type="Pfam" id="PF05305">
    <property type="entry name" value="DUF732"/>
    <property type="match status" value="1"/>
</dbReference>
<dbReference type="AlphaFoldDB" id="A0AAV2WKN0"/>
<dbReference type="InterPro" id="IPR007969">
    <property type="entry name" value="DUF732"/>
</dbReference>
<dbReference type="RefSeq" id="WP_030136614.1">
    <property type="nucleotide sequence ID" value="NZ_LK021338.1"/>
</dbReference>
<dbReference type="Proteomes" id="UP000028864">
    <property type="component" value="Unassembled WGS sequence"/>
</dbReference>
<feature type="signal peptide" evidence="1">
    <location>
        <begin position="1"/>
        <end position="26"/>
    </location>
</feature>
<evidence type="ECO:0000313" key="3">
    <source>
        <dbReference type="EMBL" id="CDQ44831.1"/>
    </source>
</evidence>
<feature type="domain" description="DUF732" evidence="2">
    <location>
        <begin position="29"/>
        <end position="101"/>
    </location>
</feature>
<protein>
    <submittedName>
        <fullName evidence="3">Secreted protein</fullName>
    </submittedName>
</protein>
<reference evidence="3" key="2">
    <citation type="submission" date="2015-09" db="EMBL/GenBank/DDBJ databases">
        <title>Draft genome sequence of Mycobacterium neoaurum DSM 44074.</title>
        <authorList>
            <person name="Croce O."/>
            <person name="Robert C."/>
            <person name="Raoult D."/>
            <person name="Drancourt M."/>
        </authorList>
    </citation>
    <scope>NUCLEOTIDE SEQUENCE</scope>
    <source>
        <strain evidence="3">DSM 44074</strain>
    </source>
</reference>
<organism evidence="3 4">
    <name type="scientific">Mycolicibacterium neoaurum</name>
    <name type="common">Mycobacterium neoaurum</name>
    <dbReference type="NCBI Taxonomy" id="1795"/>
    <lineage>
        <taxon>Bacteria</taxon>
        <taxon>Bacillati</taxon>
        <taxon>Actinomycetota</taxon>
        <taxon>Actinomycetes</taxon>
        <taxon>Mycobacteriales</taxon>
        <taxon>Mycobacteriaceae</taxon>
        <taxon>Mycolicibacterium</taxon>
    </lineage>
</organism>
<gene>
    <name evidence="3" type="ORF">BN1047_02711</name>
</gene>
<evidence type="ECO:0000256" key="1">
    <source>
        <dbReference type="SAM" id="SignalP"/>
    </source>
</evidence>
<keyword evidence="1" id="KW-0732">Signal</keyword>
<dbReference type="EMBL" id="LK021338">
    <property type="protein sequence ID" value="CDQ44831.1"/>
    <property type="molecule type" value="Genomic_DNA"/>
</dbReference>
<reference evidence="3" key="1">
    <citation type="submission" date="2014-05" db="EMBL/GenBank/DDBJ databases">
        <authorList>
            <person name="Urmite Genomes"/>
        </authorList>
    </citation>
    <scope>NUCLEOTIDE SEQUENCE</scope>
    <source>
        <strain evidence="3">DSM 44074</strain>
    </source>
</reference>
<name>A0AAV2WKN0_MYCNE</name>
<proteinExistence type="predicted"/>
<evidence type="ECO:0000259" key="2">
    <source>
        <dbReference type="Pfam" id="PF05305"/>
    </source>
</evidence>